<sequence length="338" mass="36543">MIRLAVVLLMLLAGSGRLSRGHHPKSLAAAANLYSSSDNDDDDFGESSWTTSSDSSSRSSNDKVQQQPEQRWIKPSPKALRLGDKCSKLEDCSLVTHSQCDTDKGGVCACTPEHPVEGGTLCGQGRQLNDSCTFSGQCEKSDRNMECRDHVCQCAYDFKATFYMGGNIVCTSTAISDDMGTYINPTMIGALSGLILMFIIMCVVLRLFSKARWRENRTIFNTANPRLANASLLKEVTTKQQQQATGSRRSSLTKNGSKQSSLVSIPHHLDASGSMLGQHHSGGATSRRPSLSRYGHTVTTATIATSTNDSGNAATETDKLLDQHQINVQVDQQAVSSV</sequence>
<evidence type="ECO:0000256" key="3">
    <source>
        <dbReference type="SAM" id="SignalP"/>
    </source>
</evidence>
<dbReference type="OrthoDB" id="6610549at2759"/>
<feature type="region of interest" description="Disordered" evidence="1">
    <location>
        <begin position="37"/>
        <end position="73"/>
    </location>
</feature>
<feature type="chain" id="PRO_5035286947" description="EB domain-containing protein" evidence="3">
    <location>
        <begin position="22"/>
        <end position="338"/>
    </location>
</feature>
<evidence type="ECO:0000256" key="1">
    <source>
        <dbReference type="SAM" id="MobiDB-lite"/>
    </source>
</evidence>
<accession>A0A8J2WT69</accession>
<name>A0A8J2WT69_9CRUS</name>
<organism evidence="4 5">
    <name type="scientific">Daphnia galeata</name>
    <dbReference type="NCBI Taxonomy" id="27404"/>
    <lineage>
        <taxon>Eukaryota</taxon>
        <taxon>Metazoa</taxon>
        <taxon>Ecdysozoa</taxon>
        <taxon>Arthropoda</taxon>
        <taxon>Crustacea</taxon>
        <taxon>Branchiopoda</taxon>
        <taxon>Diplostraca</taxon>
        <taxon>Cladocera</taxon>
        <taxon>Anomopoda</taxon>
        <taxon>Daphniidae</taxon>
        <taxon>Daphnia</taxon>
    </lineage>
</organism>
<keyword evidence="2" id="KW-0472">Membrane</keyword>
<keyword evidence="3" id="KW-0732">Signal</keyword>
<comment type="caution">
    <text evidence="4">The sequence shown here is derived from an EMBL/GenBank/DDBJ whole genome shotgun (WGS) entry which is preliminary data.</text>
</comment>
<dbReference type="EMBL" id="CAKKLH010000303">
    <property type="protein sequence ID" value="CAH0110545.1"/>
    <property type="molecule type" value="Genomic_DNA"/>
</dbReference>
<dbReference type="AlphaFoldDB" id="A0A8J2WT69"/>
<keyword evidence="5" id="KW-1185">Reference proteome</keyword>
<feature type="region of interest" description="Disordered" evidence="1">
    <location>
        <begin position="238"/>
        <end position="259"/>
    </location>
</feature>
<feature type="compositionally biased region" description="Low complexity" evidence="1">
    <location>
        <begin position="47"/>
        <end position="59"/>
    </location>
</feature>
<evidence type="ECO:0000313" key="5">
    <source>
        <dbReference type="Proteomes" id="UP000789390"/>
    </source>
</evidence>
<gene>
    <name evidence="4" type="ORF">DGAL_LOCUS14115</name>
</gene>
<evidence type="ECO:0008006" key="6">
    <source>
        <dbReference type="Google" id="ProtNLM"/>
    </source>
</evidence>
<evidence type="ECO:0000313" key="4">
    <source>
        <dbReference type="EMBL" id="CAH0110545.1"/>
    </source>
</evidence>
<keyword evidence="2" id="KW-1133">Transmembrane helix</keyword>
<reference evidence="4" key="1">
    <citation type="submission" date="2021-11" db="EMBL/GenBank/DDBJ databases">
        <authorList>
            <person name="Schell T."/>
        </authorList>
    </citation>
    <scope>NUCLEOTIDE SEQUENCE</scope>
    <source>
        <strain evidence="4">M5</strain>
    </source>
</reference>
<feature type="region of interest" description="Disordered" evidence="1">
    <location>
        <begin position="273"/>
        <end position="293"/>
    </location>
</feature>
<feature type="signal peptide" evidence="3">
    <location>
        <begin position="1"/>
        <end position="21"/>
    </location>
</feature>
<feature type="transmembrane region" description="Helical" evidence="2">
    <location>
        <begin position="187"/>
        <end position="208"/>
    </location>
</feature>
<proteinExistence type="predicted"/>
<protein>
    <recommendedName>
        <fullName evidence="6">EB domain-containing protein</fullName>
    </recommendedName>
</protein>
<keyword evidence="2" id="KW-0812">Transmembrane</keyword>
<evidence type="ECO:0000256" key="2">
    <source>
        <dbReference type="SAM" id="Phobius"/>
    </source>
</evidence>
<dbReference type="Proteomes" id="UP000789390">
    <property type="component" value="Unassembled WGS sequence"/>
</dbReference>